<sequence>MQELYEMSLSLHKFFVWVVFGLSVLHLVLSQVGSGMGYVKRIRLLLPLYYACLAAVLITGAVILPVLKFELSYSVIIMIIAFIAMIGIGAMGYKKLKRAYFRQEIPEYKKKIRVLIGINLALILVASFV</sequence>
<evidence type="ECO:0000313" key="3">
    <source>
        <dbReference type="Proteomes" id="UP000069632"/>
    </source>
</evidence>
<dbReference type="GO" id="GO:0008168">
    <property type="term" value="F:methyltransferase activity"/>
    <property type="evidence" value="ECO:0007669"/>
    <property type="project" value="UniProtKB-KW"/>
</dbReference>
<feature type="transmembrane region" description="Helical" evidence="1">
    <location>
        <begin position="73"/>
        <end position="91"/>
    </location>
</feature>
<organism evidence="2 3">
    <name type="scientific">Campylobacter geochelonis</name>
    <dbReference type="NCBI Taxonomy" id="1780362"/>
    <lineage>
        <taxon>Bacteria</taxon>
        <taxon>Pseudomonadati</taxon>
        <taxon>Campylobacterota</taxon>
        <taxon>Epsilonproteobacteria</taxon>
        <taxon>Campylobacterales</taxon>
        <taxon>Campylobacteraceae</taxon>
        <taxon>Campylobacter</taxon>
    </lineage>
</organism>
<feature type="transmembrane region" description="Helical" evidence="1">
    <location>
        <begin position="14"/>
        <end position="32"/>
    </location>
</feature>
<keyword evidence="1" id="KW-0812">Transmembrane</keyword>
<keyword evidence="1" id="KW-0472">Membrane</keyword>
<feature type="transmembrane region" description="Helical" evidence="1">
    <location>
        <begin position="112"/>
        <end position="128"/>
    </location>
</feature>
<dbReference type="EMBL" id="FIZP01000001">
    <property type="protein sequence ID" value="CZE46037.1"/>
    <property type="molecule type" value="Genomic_DNA"/>
</dbReference>
<keyword evidence="2" id="KW-0808">Transferase</keyword>
<gene>
    <name evidence="2" type="ORF">ERS672216_00162</name>
</gene>
<keyword evidence="1" id="KW-1133">Transmembrane helix</keyword>
<accession>A0A128EC43</accession>
<protein>
    <submittedName>
        <fullName evidence="2">Ribosomal RNA small subunit methyltransferase E</fullName>
        <ecNumber evidence="2">2.1.1.-</ecNumber>
    </submittedName>
</protein>
<evidence type="ECO:0000256" key="1">
    <source>
        <dbReference type="SAM" id="Phobius"/>
    </source>
</evidence>
<reference evidence="2 3" key="1">
    <citation type="submission" date="2016-02" db="EMBL/GenBank/DDBJ databases">
        <authorList>
            <consortium name="Pathogen Informatics"/>
        </authorList>
    </citation>
    <scope>NUCLEOTIDE SEQUENCE [LARGE SCALE GENOMIC DNA]</scope>
    <source>
        <strain evidence="2 3">RC20</strain>
    </source>
</reference>
<dbReference type="EC" id="2.1.1.-" evidence="2"/>
<name>A0A128EC43_9BACT</name>
<proteinExistence type="predicted"/>
<dbReference type="Proteomes" id="UP000069632">
    <property type="component" value="Unassembled WGS sequence"/>
</dbReference>
<dbReference type="GO" id="GO:0032259">
    <property type="term" value="P:methylation"/>
    <property type="evidence" value="ECO:0007669"/>
    <property type="project" value="UniProtKB-KW"/>
</dbReference>
<keyword evidence="3" id="KW-1185">Reference proteome</keyword>
<dbReference type="AlphaFoldDB" id="A0A128EC43"/>
<dbReference type="RefSeq" id="WP_075493818.1">
    <property type="nucleotide sequence ID" value="NZ_CP053844.1"/>
</dbReference>
<keyword evidence="2" id="KW-0489">Methyltransferase</keyword>
<evidence type="ECO:0000313" key="2">
    <source>
        <dbReference type="EMBL" id="CZE46037.1"/>
    </source>
</evidence>
<feature type="transmembrane region" description="Helical" evidence="1">
    <location>
        <begin position="44"/>
        <end position="67"/>
    </location>
</feature>
<dbReference type="OrthoDB" id="5355895at2"/>